<accession>A0AAN4ZA25</accession>
<protein>
    <submittedName>
        <fullName evidence="2">Uncharacterized protein</fullName>
    </submittedName>
</protein>
<evidence type="ECO:0000256" key="1">
    <source>
        <dbReference type="SAM" id="MobiDB-lite"/>
    </source>
</evidence>
<dbReference type="Proteomes" id="UP001328107">
    <property type="component" value="Unassembled WGS sequence"/>
</dbReference>
<comment type="caution">
    <text evidence="2">The sequence shown here is derived from an EMBL/GenBank/DDBJ whole genome shotgun (WGS) entry which is preliminary data.</text>
</comment>
<organism evidence="2 3">
    <name type="scientific">Pristionchus mayeri</name>
    <dbReference type="NCBI Taxonomy" id="1317129"/>
    <lineage>
        <taxon>Eukaryota</taxon>
        <taxon>Metazoa</taxon>
        <taxon>Ecdysozoa</taxon>
        <taxon>Nematoda</taxon>
        <taxon>Chromadorea</taxon>
        <taxon>Rhabditida</taxon>
        <taxon>Rhabditina</taxon>
        <taxon>Diplogasteromorpha</taxon>
        <taxon>Diplogasteroidea</taxon>
        <taxon>Neodiplogasteridae</taxon>
        <taxon>Pristionchus</taxon>
    </lineage>
</organism>
<feature type="non-terminal residue" evidence="2">
    <location>
        <position position="1"/>
    </location>
</feature>
<gene>
    <name evidence="2" type="ORF">PMAYCL1PPCAC_04933</name>
</gene>
<sequence length="69" mass="7897">GGDGLAGRLIHPPFVTQQHLQRETDHLHNSEPDEGRGEKERDRKASRVTPKHDVQHVVLQERDDAERDV</sequence>
<proteinExistence type="predicted"/>
<dbReference type="EMBL" id="BTRK01000002">
    <property type="protein sequence ID" value="GMR34738.1"/>
    <property type="molecule type" value="Genomic_DNA"/>
</dbReference>
<dbReference type="AlphaFoldDB" id="A0AAN4ZA25"/>
<feature type="compositionally biased region" description="Basic and acidic residues" evidence="1">
    <location>
        <begin position="20"/>
        <end position="69"/>
    </location>
</feature>
<feature type="non-terminal residue" evidence="2">
    <location>
        <position position="69"/>
    </location>
</feature>
<keyword evidence="3" id="KW-1185">Reference proteome</keyword>
<feature type="region of interest" description="Disordered" evidence="1">
    <location>
        <begin position="1"/>
        <end position="69"/>
    </location>
</feature>
<reference evidence="3" key="1">
    <citation type="submission" date="2022-10" db="EMBL/GenBank/DDBJ databases">
        <title>Genome assembly of Pristionchus species.</title>
        <authorList>
            <person name="Yoshida K."/>
            <person name="Sommer R.J."/>
        </authorList>
    </citation>
    <scope>NUCLEOTIDE SEQUENCE [LARGE SCALE GENOMIC DNA]</scope>
    <source>
        <strain evidence="3">RS5460</strain>
    </source>
</reference>
<evidence type="ECO:0000313" key="2">
    <source>
        <dbReference type="EMBL" id="GMR34738.1"/>
    </source>
</evidence>
<name>A0AAN4ZA25_9BILA</name>
<evidence type="ECO:0000313" key="3">
    <source>
        <dbReference type="Proteomes" id="UP001328107"/>
    </source>
</evidence>